<protein>
    <submittedName>
        <fullName evidence="1">Uncharacterized protein</fullName>
    </submittedName>
</protein>
<keyword evidence="2" id="KW-1185">Reference proteome</keyword>
<dbReference type="AlphaFoldDB" id="A0AAF0US56"/>
<evidence type="ECO:0000313" key="2">
    <source>
        <dbReference type="Proteomes" id="UP001234989"/>
    </source>
</evidence>
<reference evidence="1" key="1">
    <citation type="submission" date="2023-08" db="EMBL/GenBank/DDBJ databases">
        <title>A de novo genome assembly of Solanum verrucosum Schlechtendal, a Mexican diploid species geographically isolated from the other diploid A-genome species in potato relatives.</title>
        <authorList>
            <person name="Hosaka K."/>
        </authorList>
    </citation>
    <scope>NUCLEOTIDE SEQUENCE</scope>
    <source>
        <tissue evidence="1">Young leaves</tissue>
    </source>
</reference>
<gene>
    <name evidence="1" type="ORF">MTR67_044400</name>
</gene>
<sequence>MRCSEFEEFRPGVVDSSETLRGVSNVVCEQELLNEDLSSLKAPGATGQGTTCATMGCSALDEPWGSDREDYLGVWRQSLGSLDIASRPRPQP</sequence>
<dbReference type="EMBL" id="CP133621">
    <property type="protein sequence ID" value="WMV51015.1"/>
    <property type="molecule type" value="Genomic_DNA"/>
</dbReference>
<accession>A0AAF0US56</accession>
<organism evidence="1 2">
    <name type="scientific">Solanum verrucosum</name>
    <dbReference type="NCBI Taxonomy" id="315347"/>
    <lineage>
        <taxon>Eukaryota</taxon>
        <taxon>Viridiplantae</taxon>
        <taxon>Streptophyta</taxon>
        <taxon>Embryophyta</taxon>
        <taxon>Tracheophyta</taxon>
        <taxon>Spermatophyta</taxon>
        <taxon>Magnoliopsida</taxon>
        <taxon>eudicotyledons</taxon>
        <taxon>Gunneridae</taxon>
        <taxon>Pentapetalae</taxon>
        <taxon>asterids</taxon>
        <taxon>lamiids</taxon>
        <taxon>Solanales</taxon>
        <taxon>Solanaceae</taxon>
        <taxon>Solanoideae</taxon>
        <taxon>Solaneae</taxon>
        <taxon>Solanum</taxon>
    </lineage>
</organism>
<name>A0AAF0US56_SOLVR</name>
<dbReference type="Proteomes" id="UP001234989">
    <property type="component" value="Chromosome 10"/>
</dbReference>
<proteinExistence type="predicted"/>
<evidence type="ECO:0000313" key="1">
    <source>
        <dbReference type="EMBL" id="WMV51015.1"/>
    </source>
</evidence>